<accession>A0A176ZE97</accession>
<dbReference type="Pfam" id="PF03083">
    <property type="entry name" value="MtN3_slv"/>
    <property type="match status" value="1"/>
</dbReference>
<reference evidence="2 3" key="1">
    <citation type="submission" date="2016-02" db="EMBL/GenBank/DDBJ databases">
        <title>Draft genome sequence of the strain BR 10247T Bradyrhizobium neotropicale isolated from nodules of Centrolobium paraense.</title>
        <authorList>
            <person name="Simoes-Araujo J.L."/>
            <person name="Barauna A.C."/>
            <person name="Silva K."/>
            <person name="Zilli J.E."/>
        </authorList>
    </citation>
    <scope>NUCLEOTIDE SEQUENCE [LARGE SCALE GENOMIC DNA]</scope>
    <source>
        <strain evidence="2 3">BR 10247</strain>
    </source>
</reference>
<feature type="transmembrane region" description="Helical" evidence="1">
    <location>
        <begin position="39"/>
        <end position="56"/>
    </location>
</feature>
<evidence type="ECO:0008006" key="4">
    <source>
        <dbReference type="Google" id="ProtNLM"/>
    </source>
</evidence>
<dbReference type="AlphaFoldDB" id="A0A176ZE97"/>
<comment type="caution">
    <text evidence="2">The sequence shown here is derived from an EMBL/GenBank/DDBJ whole genome shotgun (WGS) entry which is preliminary data.</text>
</comment>
<dbReference type="GO" id="GO:0016020">
    <property type="term" value="C:membrane"/>
    <property type="evidence" value="ECO:0007669"/>
    <property type="project" value="InterPro"/>
</dbReference>
<feature type="transmembrane region" description="Helical" evidence="1">
    <location>
        <begin position="6"/>
        <end position="27"/>
    </location>
</feature>
<evidence type="ECO:0000313" key="2">
    <source>
        <dbReference type="EMBL" id="OAF18524.1"/>
    </source>
</evidence>
<name>A0A176ZE97_9BRAD</name>
<keyword evidence="3" id="KW-1185">Reference proteome</keyword>
<dbReference type="EMBL" id="LSEF01000033">
    <property type="protein sequence ID" value="OAF18524.1"/>
    <property type="molecule type" value="Genomic_DNA"/>
</dbReference>
<organism evidence="2 3">
    <name type="scientific">Bradyrhizobium neotropicale</name>
    <dbReference type="NCBI Taxonomy" id="1497615"/>
    <lineage>
        <taxon>Bacteria</taxon>
        <taxon>Pseudomonadati</taxon>
        <taxon>Pseudomonadota</taxon>
        <taxon>Alphaproteobacteria</taxon>
        <taxon>Hyphomicrobiales</taxon>
        <taxon>Nitrobacteraceae</taxon>
        <taxon>Bradyrhizobium</taxon>
    </lineage>
</organism>
<dbReference type="InterPro" id="IPR004316">
    <property type="entry name" value="SWEET_rpt"/>
</dbReference>
<feature type="transmembrane region" description="Helical" evidence="1">
    <location>
        <begin position="62"/>
        <end position="83"/>
    </location>
</feature>
<dbReference type="Gene3D" id="1.20.1280.290">
    <property type="match status" value="1"/>
</dbReference>
<sequence>MDLTQIIGFAAGLGTTFAALPDLIAMLKQRSSVGMNPRMAAITGTFQILWVIYGMLIGSSNIIMWNVIAVVINYLTVGAYVHFRRQEARS</sequence>
<gene>
    <name evidence="2" type="ORF">AXW67_03125</name>
</gene>
<protein>
    <recommendedName>
        <fullName evidence="4">MtN3 and saliva related transmembrane protein</fullName>
    </recommendedName>
</protein>
<dbReference type="Proteomes" id="UP000077173">
    <property type="component" value="Unassembled WGS sequence"/>
</dbReference>
<evidence type="ECO:0000256" key="1">
    <source>
        <dbReference type="SAM" id="Phobius"/>
    </source>
</evidence>
<evidence type="ECO:0000313" key="3">
    <source>
        <dbReference type="Proteomes" id="UP000077173"/>
    </source>
</evidence>
<keyword evidence="1" id="KW-0812">Transmembrane</keyword>
<proteinExistence type="predicted"/>
<keyword evidence="1" id="KW-0472">Membrane</keyword>
<keyword evidence="1" id="KW-1133">Transmembrane helix</keyword>